<dbReference type="EMBL" id="MFBS01000012">
    <property type="protein sequence ID" value="OGE10246.1"/>
    <property type="molecule type" value="Genomic_DNA"/>
</dbReference>
<comment type="caution">
    <text evidence="3">The sequence shown here is derived from an EMBL/GenBank/DDBJ whole genome shotgun (WGS) entry which is preliminary data.</text>
</comment>
<feature type="compositionally biased region" description="Polar residues" evidence="1">
    <location>
        <begin position="18"/>
        <end position="42"/>
    </location>
</feature>
<evidence type="ECO:0000256" key="1">
    <source>
        <dbReference type="SAM" id="MobiDB-lite"/>
    </source>
</evidence>
<dbReference type="AlphaFoldDB" id="A0A1F5I1H4"/>
<feature type="transmembrane region" description="Helical" evidence="2">
    <location>
        <begin position="121"/>
        <end position="143"/>
    </location>
</feature>
<gene>
    <name evidence="3" type="ORF">A3A60_01850</name>
</gene>
<feature type="compositionally biased region" description="Pro residues" evidence="1">
    <location>
        <begin position="85"/>
        <end position="104"/>
    </location>
</feature>
<feature type="compositionally biased region" description="Polar residues" evidence="1">
    <location>
        <begin position="151"/>
        <end position="190"/>
    </location>
</feature>
<keyword evidence="2" id="KW-0472">Membrane</keyword>
<evidence type="ECO:0000313" key="3">
    <source>
        <dbReference type="EMBL" id="OGE10246.1"/>
    </source>
</evidence>
<feature type="region of interest" description="Disordered" evidence="1">
    <location>
        <begin position="151"/>
        <end position="209"/>
    </location>
</feature>
<keyword evidence="2" id="KW-1133">Transmembrane helix</keyword>
<proteinExistence type="predicted"/>
<sequence>MDPTAPDNNDKNQQNPQGTQSPIQPGQFVVATQDSNGQQSPIGVSPLPSVPANQSSVPPTGSSPYQPPPAGDGFTTDSNLQTRGPVPPPPQPDPAPFTPPPQPVNPIGVPTDDSKSSKVKIIGIAAGIISLLVIIAALIWFFIINKKTTEPASTTSQEIIEEPSQATKSSGSFGQINESTAEASPLQSPVGSDPTAPPPDSATSAPPTQ</sequence>
<evidence type="ECO:0000256" key="2">
    <source>
        <dbReference type="SAM" id="Phobius"/>
    </source>
</evidence>
<evidence type="ECO:0000313" key="4">
    <source>
        <dbReference type="Proteomes" id="UP000179227"/>
    </source>
</evidence>
<accession>A0A1F5I1H4</accession>
<feature type="region of interest" description="Disordered" evidence="1">
    <location>
        <begin position="1"/>
        <end position="116"/>
    </location>
</feature>
<keyword evidence="2" id="KW-0812">Transmembrane</keyword>
<dbReference type="Proteomes" id="UP000179227">
    <property type="component" value="Unassembled WGS sequence"/>
</dbReference>
<organism evidence="3 4">
    <name type="scientific">Candidatus Curtissbacteria bacterium RIFCSPLOWO2_01_FULL_42_26</name>
    <dbReference type="NCBI Taxonomy" id="1797729"/>
    <lineage>
        <taxon>Bacteria</taxon>
        <taxon>Candidatus Curtissiibacteriota</taxon>
    </lineage>
</organism>
<protein>
    <submittedName>
        <fullName evidence="3">Uncharacterized protein</fullName>
    </submittedName>
</protein>
<name>A0A1F5I1H4_9BACT</name>
<reference evidence="3 4" key="1">
    <citation type="journal article" date="2016" name="Nat. Commun.">
        <title>Thousands of microbial genomes shed light on interconnected biogeochemical processes in an aquifer system.</title>
        <authorList>
            <person name="Anantharaman K."/>
            <person name="Brown C.T."/>
            <person name="Hug L.A."/>
            <person name="Sharon I."/>
            <person name="Castelle C.J."/>
            <person name="Probst A.J."/>
            <person name="Thomas B.C."/>
            <person name="Singh A."/>
            <person name="Wilkins M.J."/>
            <person name="Karaoz U."/>
            <person name="Brodie E.L."/>
            <person name="Williams K.H."/>
            <person name="Hubbard S.S."/>
            <person name="Banfield J.F."/>
        </authorList>
    </citation>
    <scope>NUCLEOTIDE SEQUENCE [LARGE SCALE GENOMIC DNA]</scope>
</reference>
<dbReference type="STRING" id="1797729.A3A60_01850"/>